<evidence type="ECO:0000313" key="6">
    <source>
        <dbReference type="EMBL" id="HIX77524.1"/>
    </source>
</evidence>
<evidence type="ECO:0000256" key="1">
    <source>
        <dbReference type="ARBA" id="ARBA00009437"/>
    </source>
</evidence>
<dbReference type="PANTHER" id="PTHR30126">
    <property type="entry name" value="HTH-TYPE TRANSCRIPTIONAL REGULATOR"/>
    <property type="match status" value="1"/>
</dbReference>
<name>A0A9D1XE09_9FIRM</name>
<dbReference type="Pfam" id="PF00126">
    <property type="entry name" value="HTH_1"/>
    <property type="match status" value="1"/>
</dbReference>
<protein>
    <submittedName>
        <fullName evidence="6">LysR family transcriptional regulator</fullName>
    </submittedName>
</protein>
<reference evidence="6" key="1">
    <citation type="journal article" date="2021" name="PeerJ">
        <title>Extensive microbial diversity within the chicken gut microbiome revealed by metagenomics and culture.</title>
        <authorList>
            <person name="Gilroy R."/>
            <person name="Ravi A."/>
            <person name="Getino M."/>
            <person name="Pursley I."/>
            <person name="Horton D.L."/>
            <person name="Alikhan N.F."/>
            <person name="Baker D."/>
            <person name="Gharbi K."/>
            <person name="Hall N."/>
            <person name="Watson M."/>
            <person name="Adriaenssens E.M."/>
            <person name="Foster-Nyarko E."/>
            <person name="Jarju S."/>
            <person name="Secka A."/>
            <person name="Antonio M."/>
            <person name="Oren A."/>
            <person name="Chaudhuri R.R."/>
            <person name="La Ragione R."/>
            <person name="Hildebrand F."/>
            <person name="Pallen M.J."/>
        </authorList>
    </citation>
    <scope>NUCLEOTIDE SEQUENCE</scope>
    <source>
        <strain evidence="6">CHK183-1962</strain>
    </source>
</reference>
<evidence type="ECO:0000313" key="7">
    <source>
        <dbReference type="Proteomes" id="UP000886890"/>
    </source>
</evidence>
<dbReference type="AlphaFoldDB" id="A0A9D1XE09"/>
<dbReference type="Gene3D" id="3.40.190.290">
    <property type="match status" value="1"/>
</dbReference>
<proteinExistence type="inferred from homology"/>
<dbReference type="InterPro" id="IPR036388">
    <property type="entry name" value="WH-like_DNA-bd_sf"/>
</dbReference>
<dbReference type="Pfam" id="PF03466">
    <property type="entry name" value="LysR_substrate"/>
    <property type="match status" value="1"/>
</dbReference>
<gene>
    <name evidence="6" type="ORF">H9734_08020</name>
</gene>
<comment type="similarity">
    <text evidence="1">Belongs to the LysR transcriptional regulatory family.</text>
</comment>
<dbReference type="CDD" id="cd05466">
    <property type="entry name" value="PBP2_LTTR_substrate"/>
    <property type="match status" value="1"/>
</dbReference>
<dbReference type="InterPro" id="IPR000847">
    <property type="entry name" value="LysR_HTH_N"/>
</dbReference>
<keyword evidence="4" id="KW-0804">Transcription</keyword>
<dbReference type="GO" id="GO:0003700">
    <property type="term" value="F:DNA-binding transcription factor activity"/>
    <property type="evidence" value="ECO:0007669"/>
    <property type="project" value="InterPro"/>
</dbReference>
<dbReference type="Gene3D" id="1.10.10.10">
    <property type="entry name" value="Winged helix-like DNA-binding domain superfamily/Winged helix DNA-binding domain"/>
    <property type="match status" value="1"/>
</dbReference>
<accession>A0A9D1XE09</accession>
<dbReference type="SUPFAM" id="SSF53850">
    <property type="entry name" value="Periplasmic binding protein-like II"/>
    <property type="match status" value="1"/>
</dbReference>
<reference evidence="6" key="2">
    <citation type="submission" date="2021-04" db="EMBL/GenBank/DDBJ databases">
        <authorList>
            <person name="Gilroy R."/>
        </authorList>
    </citation>
    <scope>NUCLEOTIDE SEQUENCE</scope>
    <source>
        <strain evidence="6">CHK183-1962</strain>
    </source>
</reference>
<dbReference type="PANTHER" id="PTHR30126:SF40">
    <property type="entry name" value="HTH-TYPE TRANSCRIPTIONAL REGULATOR GLTR"/>
    <property type="match status" value="1"/>
</dbReference>
<dbReference type="SUPFAM" id="SSF46785">
    <property type="entry name" value="Winged helix' DNA-binding domain"/>
    <property type="match status" value="1"/>
</dbReference>
<comment type="caution">
    <text evidence="6">The sequence shown here is derived from an EMBL/GenBank/DDBJ whole genome shotgun (WGS) entry which is preliminary data.</text>
</comment>
<dbReference type="InterPro" id="IPR005119">
    <property type="entry name" value="LysR_subst-bd"/>
</dbReference>
<evidence type="ECO:0000259" key="5">
    <source>
        <dbReference type="PROSITE" id="PS50931"/>
    </source>
</evidence>
<dbReference type="InterPro" id="IPR036390">
    <property type="entry name" value="WH_DNA-bd_sf"/>
</dbReference>
<evidence type="ECO:0000256" key="3">
    <source>
        <dbReference type="ARBA" id="ARBA00023125"/>
    </source>
</evidence>
<dbReference type="Proteomes" id="UP000886890">
    <property type="component" value="Unassembled WGS sequence"/>
</dbReference>
<sequence length="291" mass="32995">MTIRHFRIFIAVARTGDIMKAAEILMITQPTVIRAIRELEDHYGTRFFEHTSQRLKITDEGKAFLEYATNLLGLYDDAEQVLQDPAAKGTLRIGASVSVGIYYIPALIRDFNRKFPNVTVQVRVNKTEAVEKMLLEHQLDLAIVGDVIRSEMIRVISLFVENHIAVCAPDHSLADQTVTLQQFLEQPLLFHERNSGAFESFSMAVSQAGYTAEPAWESSSTEALLEAVRCGLGVTVLPERLAKEEIRHGNMSRIYLSDFTFRSNVCLAYHKNKYISSVMRYFIETAKRNTD</sequence>
<dbReference type="PROSITE" id="PS50931">
    <property type="entry name" value="HTH_LYSR"/>
    <property type="match status" value="1"/>
</dbReference>
<organism evidence="6 7">
    <name type="scientific">Candidatus Fusicatenibacter merdavium</name>
    <dbReference type="NCBI Taxonomy" id="2838600"/>
    <lineage>
        <taxon>Bacteria</taxon>
        <taxon>Bacillati</taxon>
        <taxon>Bacillota</taxon>
        <taxon>Clostridia</taxon>
        <taxon>Lachnospirales</taxon>
        <taxon>Lachnospiraceae</taxon>
        <taxon>Fusicatenibacter</taxon>
    </lineage>
</organism>
<dbReference type="EMBL" id="DXEK01000136">
    <property type="protein sequence ID" value="HIX77524.1"/>
    <property type="molecule type" value="Genomic_DNA"/>
</dbReference>
<keyword evidence="2" id="KW-0805">Transcription regulation</keyword>
<evidence type="ECO:0000256" key="2">
    <source>
        <dbReference type="ARBA" id="ARBA00023015"/>
    </source>
</evidence>
<keyword evidence="3" id="KW-0238">DNA-binding</keyword>
<evidence type="ECO:0000256" key="4">
    <source>
        <dbReference type="ARBA" id="ARBA00023163"/>
    </source>
</evidence>
<dbReference type="GO" id="GO:0000976">
    <property type="term" value="F:transcription cis-regulatory region binding"/>
    <property type="evidence" value="ECO:0007669"/>
    <property type="project" value="TreeGrafter"/>
</dbReference>
<feature type="domain" description="HTH lysR-type" evidence="5">
    <location>
        <begin position="1"/>
        <end position="58"/>
    </location>
</feature>